<feature type="region of interest" description="Disordered" evidence="1">
    <location>
        <begin position="1"/>
        <end position="38"/>
    </location>
</feature>
<dbReference type="EMBL" id="JAHXZJ010000001">
    <property type="protein sequence ID" value="KAH0567711.1"/>
    <property type="molecule type" value="Genomic_DNA"/>
</dbReference>
<keyword evidence="3" id="KW-1185">Reference proteome</keyword>
<sequence length="125" mass="14155">MVNGPPTGPSPLEQRDRLVGTNGVSKVPSNNTFKKHYPDRETDTNTVIIVDCDSGGGDSVDKFNTNSLLERKLSLGLSRWPCHSKFITKTVRADKRMREKDKSLENHWLPGSKEISYRFRVFCDT</sequence>
<gene>
    <name evidence="2" type="ORF">KQX54_012068</name>
</gene>
<evidence type="ECO:0000256" key="1">
    <source>
        <dbReference type="SAM" id="MobiDB-lite"/>
    </source>
</evidence>
<name>A0AAV7J856_COTGL</name>
<proteinExistence type="predicted"/>
<evidence type="ECO:0000313" key="2">
    <source>
        <dbReference type="EMBL" id="KAH0567711.1"/>
    </source>
</evidence>
<protein>
    <submittedName>
        <fullName evidence="2">Uncharacterized protein</fullName>
    </submittedName>
</protein>
<dbReference type="AlphaFoldDB" id="A0AAV7J856"/>
<evidence type="ECO:0000313" key="3">
    <source>
        <dbReference type="Proteomes" id="UP000826195"/>
    </source>
</evidence>
<comment type="caution">
    <text evidence="2">The sequence shown here is derived from an EMBL/GenBank/DDBJ whole genome shotgun (WGS) entry which is preliminary data.</text>
</comment>
<organism evidence="2 3">
    <name type="scientific">Cotesia glomerata</name>
    <name type="common">Lepidopteran parasitic wasp</name>
    <name type="synonym">Apanteles glomeratus</name>
    <dbReference type="NCBI Taxonomy" id="32391"/>
    <lineage>
        <taxon>Eukaryota</taxon>
        <taxon>Metazoa</taxon>
        <taxon>Ecdysozoa</taxon>
        <taxon>Arthropoda</taxon>
        <taxon>Hexapoda</taxon>
        <taxon>Insecta</taxon>
        <taxon>Pterygota</taxon>
        <taxon>Neoptera</taxon>
        <taxon>Endopterygota</taxon>
        <taxon>Hymenoptera</taxon>
        <taxon>Apocrita</taxon>
        <taxon>Ichneumonoidea</taxon>
        <taxon>Braconidae</taxon>
        <taxon>Microgastrinae</taxon>
        <taxon>Cotesia</taxon>
    </lineage>
</organism>
<dbReference type="Proteomes" id="UP000826195">
    <property type="component" value="Unassembled WGS sequence"/>
</dbReference>
<accession>A0AAV7J856</accession>
<reference evidence="2 3" key="1">
    <citation type="journal article" date="2021" name="J. Hered.">
        <title>A chromosome-level genome assembly of the parasitoid wasp, Cotesia glomerata (Hymenoptera: Braconidae).</title>
        <authorList>
            <person name="Pinto B.J."/>
            <person name="Weis J.J."/>
            <person name="Gamble T."/>
            <person name="Ode P.J."/>
            <person name="Paul R."/>
            <person name="Zaspel J.M."/>
        </authorList>
    </citation>
    <scope>NUCLEOTIDE SEQUENCE [LARGE SCALE GENOMIC DNA]</scope>
    <source>
        <strain evidence="2">CgM1</strain>
    </source>
</reference>
<feature type="compositionally biased region" description="Polar residues" evidence="1">
    <location>
        <begin position="22"/>
        <end position="32"/>
    </location>
</feature>